<accession>A0A3R7CIX2</accession>
<keyword evidence="2" id="KW-1185">Reference proteome</keyword>
<evidence type="ECO:0000313" key="1">
    <source>
        <dbReference type="EMBL" id="KAG5448567.1"/>
    </source>
</evidence>
<reference evidence="1 2" key="1">
    <citation type="journal article" date="2018" name="Biotechnol. Adv.">
        <title>Improved genomic resources and new bioinformatic workflow for the carcinogenic parasite Clonorchis sinensis: Biotechnological implications.</title>
        <authorList>
            <person name="Wang D."/>
            <person name="Korhonen P.K."/>
            <person name="Gasser R.B."/>
            <person name="Young N.D."/>
        </authorList>
    </citation>
    <scope>NUCLEOTIDE SEQUENCE [LARGE SCALE GENOMIC DNA]</scope>
    <source>
        <strain evidence="1">Cs-k2</strain>
    </source>
</reference>
<evidence type="ECO:0000313" key="2">
    <source>
        <dbReference type="Proteomes" id="UP000286415"/>
    </source>
</evidence>
<dbReference type="EMBL" id="NIRI02000042">
    <property type="protein sequence ID" value="KAG5448567.1"/>
    <property type="molecule type" value="Genomic_DNA"/>
</dbReference>
<organism evidence="1 2">
    <name type="scientific">Clonorchis sinensis</name>
    <name type="common">Chinese liver fluke</name>
    <dbReference type="NCBI Taxonomy" id="79923"/>
    <lineage>
        <taxon>Eukaryota</taxon>
        <taxon>Metazoa</taxon>
        <taxon>Spiralia</taxon>
        <taxon>Lophotrochozoa</taxon>
        <taxon>Platyhelminthes</taxon>
        <taxon>Trematoda</taxon>
        <taxon>Digenea</taxon>
        <taxon>Opisthorchiida</taxon>
        <taxon>Opisthorchiata</taxon>
        <taxon>Opisthorchiidae</taxon>
        <taxon>Clonorchis</taxon>
    </lineage>
</organism>
<name>A0A3R7CIX2_CLOSI</name>
<dbReference type="InParanoid" id="A0A3R7CIX2"/>
<gene>
    <name evidence="1" type="ORF">CSKR_102001</name>
</gene>
<comment type="caution">
    <text evidence="1">The sequence shown here is derived from an EMBL/GenBank/DDBJ whole genome shotgun (WGS) entry which is preliminary data.</text>
</comment>
<dbReference type="Proteomes" id="UP000286415">
    <property type="component" value="Unassembled WGS sequence"/>
</dbReference>
<reference evidence="1 2" key="2">
    <citation type="journal article" date="2021" name="Genomics">
        <title>High-quality reference genome for Clonorchis sinensis.</title>
        <authorList>
            <person name="Young N.D."/>
            <person name="Stroehlein A.J."/>
            <person name="Kinkar L."/>
            <person name="Wang T."/>
            <person name="Sohn W.M."/>
            <person name="Chang B.C.H."/>
            <person name="Kaur P."/>
            <person name="Weisz D."/>
            <person name="Dudchenko O."/>
            <person name="Aiden E.L."/>
            <person name="Korhonen P.K."/>
            <person name="Gasser R.B."/>
        </authorList>
    </citation>
    <scope>NUCLEOTIDE SEQUENCE [LARGE SCALE GENOMIC DNA]</scope>
    <source>
        <strain evidence="1">Cs-k2</strain>
    </source>
</reference>
<sequence length="104" mass="11626">MAVPCHHWPDMLQFLDSPVTDVHFNVSGLGPGSEPPAMGDTPVLLEGWRVYEHTMVQRKRATLSAGRTRPPHEVFIPRACYQICRMTSRQVVMIAVCALVNKPS</sequence>
<proteinExistence type="predicted"/>
<dbReference type="AlphaFoldDB" id="A0A3R7CIX2"/>
<protein>
    <submittedName>
        <fullName evidence="1">Uncharacterized protein</fullName>
    </submittedName>
</protein>
<dbReference type="OrthoDB" id="10472151at2759"/>